<evidence type="ECO:0000256" key="1">
    <source>
        <dbReference type="SAM" id="SignalP"/>
    </source>
</evidence>
<evidence type="ECO:0000313" key="3">
    <source>
        <dbReference type="Proteomes" id="UP000051035"/>
    </source>
</evidence>
<proteinExistence type="predicted"/>
<keyword evidence="1" id="KW-0732">Signal</keyword>
<name>A0A0S8JNU3_UNCT6</name>
<sequence length="136" mass="14765">MFRTFLHRAARWAILIAVIVPPAGWGASGSDAASSSVGPEISESSGGPVLGVVIDRYRDVSRLRNEMNILSFRMGEALISGSAVREMQRNETVDRTKETTTADIRISYPVSGRVSLEFAGRGDLSSDEGDAYRNRS</sequence>
<gene>
    <name evidence="2" type="ORF">AMJ71_03430</name>
</gene>
<dbReference type="Proteomes" id="UP000051035">
    <property type="component" value="Unassembled WGS sequence"/>
</dbReference>
<accession>A0A0S8JNU3</accession>
<feature type="signal peptide" evidence="1">
    <location>
        <begin position="1"/>
        <end position="27"/>
    </location>
</feature>
<reference evidence="2 3" key="1">
    <citation type="journal article" date="2015" name="Microbiome">
        <title>Genomic resolution of linkages in carbon, nitrogen, and sulfur cycling among widespread estuary sediment bacteria.</title>
        <authorList>
            <person name="Baker B.J."/>
            <person name="Lazar C.S."/>
            <person name="Teske A.P."/>
            <person name="Dick G.J."/>
        </authorList>
    </citation>
    <scope>NUCLEOTIDE SEQUENCE [LARGE SCALE GENOMIC DNA]</scope>
    <source>
        <strain evidence="2">SM1_40</strain>
    </source>
</reference>
<comment type="caution">
    <text evidence="2">The sequence shown here is derived from an EMBL/GenBank/DDBJ whole genome shotgun (WGS) entry which is preliminary data.</text>
</comment>
<feature type="chain" id="PRO_5006649124" evidence="1">
    <location>
        <begin position="28"/>
        <end position="136"/>
    </location>
</feature>
<protein>
    <submittedName>
        <fullName evidence="2">Uncharacterized protein</fullName>
    </submittedName>
</protein>
<dbReference type="EMBL" id="LJVA01000027">
    <property type="protein sequence ID" value="KPL10347.1"/>
    <property type="molecule type" value="Genomic_DNA"/>
</dbReference>
<feature type="non-terminal residue" evidence="2">
    <location>
        <position position="136"/>
    </location>
</feature>
<evidence type="ECO:0000313" key="2">
    <source>
        <dbReference type="EMBL" id="KPL10347.1"/>
    </source>
</evidence>
<dbReference type="AlphaFoldDB" id="A0A0S8JNU3"/>
<organism evidence="2 3">
    <name type="scientific">candidate division TA06 bacterium SM1_40</name>
    <dbReference type="NCBI Taxonomy" id="1703773"/>
    <lineage>
        <taxon>Bacteria</taxon>
        <taxon>Bacteria division TA06</taxon>
    </lineage>
</organism>